<dbReference type="EMBL" id="CP015878">
    <property type="protein sequence ID" value="ANI13394.1"/>
    <property type="molecule type" value="Genomic_DNA"/>
</dbReference>
<gene>
    <name evidence="1" type="ORF">A9C11_05090</name>
</gene>
<sequence>MQDADYFDAFSVDPVNQDVVGVDHDFSCAGYSSMTVKVGMLGQRQHGRLHAFLEAPCCLGILVGYIGENGREVITGTPAPDDR</sequence>
<accession>A0A1A9K787</accession>
<reference evidence="1 2" key="1">
    <citation type="submission" date="2016-05" db="EMBL/GenBank/DDBJ databases">
        <title>Genome Sequence of Pseudomonas citronellolis Strain SJTE-3, an Estrogens and Persistent Organic Pollutants degradation strain.</title>
        <authorList>
            <person name="Liang R."/>
        </authorList>
    </citation>
    <scope>NUCLEOTIDE SEQUENCE [LARGE SCALE GENOMIC DNA]</scope>
    <source>
        <strain evidence="1 2">SJTE-3</strain>
    </source>
</reference>
<organism evidence="1 2">
    <name type="scientific">Pseudomonas citronellolis</name>
    <dbReference type="NCBI Taxonomy" id="53408"/>
    <lineage>
        <taxon>Bacteria</taxon>
        <taxon>Pseudomonadati</taxon>
        <taxon>Pseudomonadota</taxon>
        <taxon>Gammaproteobacteria</taxon>
        <taxon>Pseudomonadales</taxon>
        <taxon>Pseudomonadaceae</taxon>
        <taxon>Pseudomonas</taxon>
    </lineage>
</organism>
<name>A0A1A9K787_9PSED</name>
<evidence type="ECO:0000313" key="2">
    <source>
        <dbReference type="Proteomes" id="UP000077748"/>
    </source>
</evidence>
<protein>
    <submittedName>
        <fullName evidence="1">Uncharacterized protein</fullName>
    </submittedName>
</protein>
<dbReference type="AlphaFoldDB" id="A0A1A9K787"/>
<evidence type="ECO:0000313" key="1">
    <source>
        <dbReference type="EMBL" id="ANI13394.1"/>
    </source>
</evidence>
<proteinExistence type="predicted"/>
<dbReference type="Proteomes" id="UP000077748">
    <property type="component" value="Chromosome"/>
</dbReference>